<protein>
    <recommendedName>
        <fullName evidence="4">Transmembrane protein</fullName>
    </recommendedName>
</protein>
<organism evidence="2 3">
    <name type="scientific">Leersia perrieri</name>
    <dbReference type="NCBI Taxonomy" id="77586"/>
    <lineage>
        <taxon>Eukaryota</taxon>
        <taxon>Viridiplantae</taxon>
        <taxon>Streptophyta</taxon>
        <taxon>Embryophyta</taxon>
        <taxon>Tracheophyta</taxon>
        <taxon>Spermatophyta</taxon>
        <taxon>Magnoliopsida</taxon>
        <taxon>Liliopsida</taxon>
        <taxon>Poales</taxon>
        <taxon>Poaceae</taxon>
        <taxon>BOP clade</taxon>
        <taxon>Oryzoideae</taxon>
        <taxon>Oryzeae</taxon>
        <taxon>Oryzinae</taxon>
        <taxon>Leersia</taxon>
    </lineage>
</organism>
<dbReference type="Proteomes" id="UP000032180">
    <property type="component" value="Chromosome 8"/>
</dbReference>
<evidence type="ECO:0000313" key="2">
    <source>
        <dbReference type="EnsemblPlants" id="LPERR08G15110.1"/>
    </source>
</evidence>
<dbReference type="Gramene" id="LPERR08G15110.1">
    <property type="protein sequence ID" value="LPERR08G15110.1"/>
    <property type="gene ID" value="LPERR08G15110"/>
</dbReference>
<keyword evidence="3" id="KW-1185">Reference proteome</keyword>
<name>A0A0D9X8Y7_9ORYZ</name>
<feature type="transmembrane region" description="Helical" evidence="1">
    <location>
        <begin position="46"/>
        <end position="65"/>
    </location>
</feature>
<dbReference type="AlphaFoldDB" id="A0A0D9X8Y7"/>
<reference evidence="3" key="2">
    <citation type="submission" date="2013-12" db="EMBL/GenBank/DDBJ databases">
        <authorList>
            <person name="Yu Y."/>
            <person name="Lee S."/>
            <person name="de Baynast K."/>
            <person name="Wissotski M."/>
            <person name="Liu L."/>
            <person name="Talag J."/>
            <person name="Goicoechea J."/>
            <person name="Angelova A."/>
            <person name="Jetty R."/>
            <person name="Kudrna D."/>
            <person name="Golser W."/>
            <person name="Rivera L."/>
            <person name="Zhang J."/>
            <person name="Wing R."/>
        </authorList>
    </citation>
    <scope>NUCLEOTIDE SEQUENCE</scope>
</reference>
<dbReference type="HOGENOM" id="CLU_2336709_0_0_1"/>
<dbReference type="EnsemblPlants" id="LPERR08G15110.1">
    <property type="protein sequence ID" value="LPERR08G15110.1"/>
    <property type="gene ID" value="LPERR08G15110"/>
</dbReference>
<evidence type="ECO:0000313" key="3">
    <source>
        <dbReference type="Proteomes" id="UP000032180"/>
    </source>
</evidence>
<reference evidence="2 3" key="1">
    <citation type="submission" date="2012-08" db="EMBL/GenBank/DDBJ databases">
        <title>Oryza genome evolution.</title>
        <authorList>
            <person name="Wing R.A."/>
        </authorList>
    </citation>
    <scope>NUCLEOTIDE SEQUENCE</scope>
</reference>
<keyword evidence="1" id="KW-0812">Transmembrane</keyword>
<evidence type="ECO:0000256" key="1">
    <source>
        <dbReference type="SAM" id="Phobius"/>
    </source>
</evidence>
<accession>A0A0D9X8Y7</accession>
<sequence>MRKSHLGSLDRSFTTPCRFRWRGRRKSWHQNLDAFEEEVRDRNSGAPPFLMAVPSVLVLVIAAVISRRPLRHVLRSNQSIVRTKKIQKSKRRERREMS</sequence>
<evidence type="ECO:0008006" key="4">
    <source>
        <dbReference type="Google" id="ProtNLM"/>
    </source>
</evidence>
<reference evidence="2" key="3">
    <citation type="submission" date="2015-04" db="UniProtKB">
        <authorList>
            <consortium name="EnsemblPlants"/>
        </authorList>
    </citation>
    <scope>IDENTIFICATION</scope>
</reference>
<keyword evidence="1" id="KW-1133">Transmembrane helix</keyword>
<proteinExistence type="predicted"/>
<keyword evidence="1" id="KW-0472">Membrane</keyword>